<gene>
    <name evidence="4" type="primary">holB</name>
    <name evidence="4" type="ORF">J3998_11230</name>
</gene>
<reference evidence="4 5" key="1">
    <citation type="submission" date="2021-03" db="EMBL/GenBank/DDBJ databases">
        <title>Thiomicrorhabdus sp.nov.,novel sulfur-oxidizing bacteria isolated from coastal sediment.</title>
        <authorList>
            <person name="Liu X."/>
        </authorList>
    </citation>
    <scope>NUCLEOTIDE SEQUENCE [LARGE SCALE GENOMIC DNA]</scope>
    <source>
        <strain evidence="4 5">6S2-11</strain>
    </source>
</reference>
<dbReference type="GO" id="GO:0003887">
    <property type="term" value="F:DNA-directed DNA polymerase activity"/>
    <property type="evidence" value="ECO:0007669"/>
    <property type="project" value="UniProtKB-EC"/>
</dbReference>
<dbReference type="PANTHER" id="PTHR11669:SF8">
    <property type="entry name" value="DNA POLYMERASE III SUBUNIT DELTA"/>
    <property type="match status" value="1"/>
</dbReference>
<dbReference type="InterPro" id="IPR027417">
    <property type="entry name" value="P-loop_NTPase"/>
</dbReference>
<dbReference type="Proteomes" id="UP000664835">
    <property type="component" value="Unassembled WGS sequence"/>
</dbReference>
<comment type="catalytic activity">
    <reaction evidence="3">
        <text>DNA(n) + a 2'-deoxyribonucleoside 5'-triphosphate = DNA(n+1) + diphosphate</text>
        <dbReference type="Rhea" id="RHEA:22508"/>
        <dbReference type="Rhea" id="RHEA-COMP:17339"/>
        <dbReference type="Rhea" id="RHEA-COMP:17340"/>
        <dbReference type="ChEBI" id="CHEBI:33019"/>
        <dbReference type="ChEBI" id="CHEBI:61560"/>
        <dbReference type="ChEBI" id="CHEBI:173112"/>
        <dbReference type="EC" id="2.7.7.7"/>
    </reaction>
</comment>
<keyword evidence="2" id="KW-0239">DNA-directed DNA polymerase</keyword>
<proteinExistence type="predicted"/>
<comment type="caution">
    <text evidence="4">The sequence shown here is derived from an EMBL/GenBank/DDBJ whole genome shotgun (WGS) entry which is preliminary data.</text>
</comment>
<dbReference type="EMBL" id="JAGETV010000027">
    <property type="protein sequence ID" value="MBO1928147.1"/>
    <property type="molecule type" value="Genomic_DNA"/>
</dbReference>
<evidence type="ECO:0000256" key="3">
    <source>
        <dbReference type="ARBA" id="ARBA00049244"/>
    </source>
</evidence>
<dbReference type="RefSeq" id="WP_208150760.1">
    <property type="nucleotide sequence ID" value="NZ_JAGETV010000027.1"/>
</dbReference>
<evidence type="ECO:0000256" key="1">
    <source>
        <dbReference type="ARBA" id="ARBA00012417"/>
    </source>
</evidence>
<dbReference type="SUPFAM" id="SSF52540">
    <property type="entry name" value="P-loop containing nucleoside triphosphate hydrolases"/>
    <property type="match status" value="1"/>
</dbReference>
<evidence type="ECO:0000313" key="5">
    <source>
        <dbReference type="Proteomes" id="UP000664835"/>
    </source>
</evidence>
<protein>
    <recommendedName>
        <fullName evidence="1">DNA-directed DNA polymerase</fullName>
        <ecNumber evidence="1">2.7.7.7</ecNumber>
    </recommendedName>
</protein>
<dbReference type="NCBIfam" id="TIGR00678">
    <property type="entry name" value="holB"/>
    <property type="match status" value="1"/>
</dbReference>
<keyword evidence="4" id="KW-0548">Nucleotidyltransferase</keyword>
<evidence type="ECO:0000313" key="4">
    <source>
        <dbReference type="EMBL" id="MBO1928147.1"/>
    </source>
</evidence>
<dbReference type="InterPro" id="IPR004622">
    <property type="entry name" value="DNA_pol_HolB"/>
</dbReference>
<evidence type="ECO:0000256" key="2">
    <source>
        <dbReference type="ARBA" id="ARBA00022932"/>
    </source>
</evidence>
<dbReference type="EC" id="2.7.7.7" evidence="1"/>
<dbReference type="PANTHER" id="PTHR11669">
    <property type="entry name" value="REPLICATION FACTOR C / DNA POLYMERASE III GAMMA-TAU SUBUNIT"/>
    <property type="match status" value="1"/>
</dbReference>
<accession>A0ABS3Q7A3</accession>
<dbReference type="Pfam" id="PF13177">
    <property type="entry name" value="DNA_pol3_delta2"/>
    <property type="match status" value="1"/>
</dbReference>
<keyword evidence="4" id="KW-0808">Transferase</keyword>
<dbReference type="InterPro" id="IPR050238">
    <property type="entry name" value="DNA_Rep/Repair_Clamp_Loader"/>
</dbReference>
<sequence length="338" mass="38677">MDKPALQLSELPWLRAPWLQWQQLQGRLGHAYLLLSAQGIGIELMVEQMAKQALCQHSTMDGACGQCASCQLFVSKQHPDYFHLQRLEDKKEVGVDQVRQLIEKQNETSHQGGYKVIWVEDVENLNLSAFNALLKTLEEPAEKTLFILTCSQQSKLPATIKSRCQKLAVLSPELAVAINWLAQQRPQFDQALIKRALRLNWGAPLKATEWIDNGGVQEYAEWQEGLKQAQSGKKIPSKVVTPWLKWSNPMRVFDYFYFWALMQNRKMVYSAEDSLPRQQVLTLLQFQQQVLQAKKAWLGNANKELVLENLLALWLQQSNQASTAPAKLFTEHLQRGLL</sequence>
<dbReference type="Gene3D" id="3.40.50.300">
    <property type="entry name" value="P-loop containing nucleotide triphosphate hydrolases"/>
    <property type="match status" value="1"/>
</dbReference>
<name>A0ABS3Q7A3_9GAMM</name>
<organism evidence="4 5">
    <name type="scientific">Thiomicrorhabdus marina</name>
    <dbReference type="NCBI Taxonomy" id="2818442"/>
    <lineage>
        <taxon>Bacteria</taxon>
        <taxon>Pseudomonadati</taxon>
        <taxon>Pseudomonadota</taxon>
        <taxon>Gammaproteobacteria</taxon>
        <taxon>Thiotrichales</taxon>
        <taxon>Piscirickettsiaceae</taxon>
        <taxon>Thiomicrorhabdus</taxon>
    </lineage>
</organism>
<keyword evidence="5" id="KW-1185">Reference proteome</keyword>